<comment type="caution">
    <text evidence="10">The sequence shown here is derived from an EMBL/GenBank/DDBJ whole genome shotgun (WGS) entry which is preliminary data.</text>
</comment>
<dbReference type="Proteomes" id="UP000240739">
    <property type="component" value="Unassembled WGS sequence"/>
</dbReference>
<keyword evidence="11" id="KW-1185">Reference proteome</keyword>
<evidence type="ECO:0000256" key="3">
    <source>
        <dbReference type="ARBA" id="ARBA00022692"/>
    </source>
</evidence>
<evidence type="ECO:0000256" key="7">
    <source>
        <dbReference type="ARBA" id="ARBA00023136"/>
    </source>
</evidence>
<dbReference type="InterPro" id="IPR050352">
    <property type="entry name" value="ABCG_transporters"/>
</dbReference>
<dbReference type="EMBL" id="PYYB01000001">
    <property type="protein sequence ID" value="PTL59979.1"/>
    <property type="molecule type" value="Genomic_DNA"/>
</dbReference>
<dbReference type="RefSeq" id="WP_107568623.1">
    <property type="nucleotide sequence ID" value="NZ_PYYB01000001.1"/>
</dbReference>
<keyword evidence="3 8" id="KW-0812">Transmembrane</keyword>
<keyword evidence="2" id="KW-0813">Transport</keyword>
<dbReference type="AlphaFoldDB" id="A0A2T4UL63"/>
<evidence type="ECO:0000256" key="1">
    <source>
        <dbReference type="ARBA" id="ARBA00004141"/>
    </source>
</evidence>
<dbReference type="Pfam" id="PF00005">
    <property type="entry name" value="ABC_tran"/>
    <property type="match status" value="1"/>
</dbReference>
<evidence type="ECO:0000259" key="9">
    <source>
        <dbReference type="PROSITE" id="PS50893"/>
    </source>
</evidence>
<dbReference type="PROSITE" id="PS50893">
    <property type="entry name" value="ABC_TRANSPORTER_2"/>
    <property type="match status" value="1"/>
</dbReference>
<feature type="transmembrane region" description="Helical" evidence="8">
    <location>
        <begin position="347"/>
        <end position="370"/>
    </location>
</feature>
<keyword evidence="5" id="KW-0067">ATP-binding</keyword>
<dbReference type="PANTHER" id="PTHR48041">
    <property type="entry name" value="ABC TRANSPORTER G FAMILY MEMBER 28"/>
    <property type="match status" value="1"/>
</dbReference>
<keyword evidence="7 8" id="KW-0472">Membrane</keyword>
<dbReference type="SUPFAM" id="SSF52540">
    <property type="entry name" value="P-loop containing nucleoside triphosphate hydrolases"/>
    <property type="match status" value="1"/>
</dbReference>
<dbReference type="GO" id="GO:0140359">
    <property type="term" value="F:ABC-type transporter activity"/>
    <property type="evidence" value="ECO:0007669"/>
    <property type="project" value="InterPro"/>
</dbReference>
<dbReference type="InterPro" id="IPR003593">
    <property type="entry name" value="AAA+_ATPase"/>
</dbReference>
<feature type="transmembrane region" description="Helical" evidence="8">
    <location>
        <begin position="382"/>
        <end position="403"/>
    </location>
</feature>
<protein>
    <recommendedName>
        <fullName evidence="9">ABC transporter domain-containing protein</fullName>
    </recommendedName>
</protein>
<feature type="domain" description="ABC transporter" evidence="9">
    <location>
        <begin position="2"/>
        <end position="228"/>
    </location>
</feature>
<feature type="transmembrane region" description="Helical" evidence="8">
    <location>
        <begin position="415"/>
        <end position="434"/>
    </location>
</feature>
<evidence type="ECO:0000313" key="10">
    <source>
        <dbReference type="EMBL" id="PTL59979.1"/>
    </source>
</evidence>
<dbReference type="GO" id="GO:0005524">
    <property type="term" value="F:ATP binding"/>
    <property type="evidence" value="ECO:0007669"/>
    <property type="project" value="UniProtKB-KW"/>
</dbReference>
<sequence length="519" mass="55503">MLRAEAVEMVLPDGRRILGPAGLAVVPGTLTGLVGPSGSGKTTLLKILAGIVEPTAGSVSLDGDEAVRRTADLGYVPQRETVHRRLTVAEALRYAARLRLDENADVEKRVRLVLRELDMVEQADTRVGDLSGGERRRAACGMELVGHPRVLLLDEPTSGLDPVLERRLMLMLRHLADQGRAVVVSTHATASLDLCDQVAVMDRGSLSITRSADTAVDALRRAAGGQDEAPDVPAQLDPPRSGVARRGFWLEYAVLVARYRRTLVRDTRTLRILLLQAPIIGLLLTLLFHGGAFDRPGGEPANAVMVVFLLMTGAIWLGITSSCREIVKERGIIEREFDVGLRSDAYVLAKATVLFALTAVQTLLMVAVLLIVHRLDVDAGDILVLVGLLVLTTWVSVGLGLVVSTLARSVDQAAGVVPLVLIPQLVFAGAVIPLERMPGLANGLAQAVYARWAYAGLGSTIDLDGRISSTPGAVEALGFGRTFFRVEAGASAAALLCFLIILLMAAGFLLQWRAQEEEA</sequence>
<organism evidence="10 11">
    <name type="scientific">Paraconexibacter algicola</name>
    <dbReference type="NCBI Taxonomy" id="2133960"/>
    <lineage>
        <taxon>Bacteria</taxon>
        <taxon>Bacillati</taxon>
        <taxon>Actinomycetota</taxon>
        <taxon>Thermoleophilia</taxon>
        <taxon>Solirubrobacterales</taxon>
        <taxon>Paraconexibacteraceae</taxon>
        <taxon>Paraconexibacter</taxon>
    </lineage>
</organism>
<dbReference type="PANTHER" id="PTHR48041:SF139">
    <property type="entry name" value="PROTEIN SCARLET"/>
    <property type="match status" value="1"/>
</dbReference>
<dbReference type="Pfam" id="PF01061">
    <property type="entry name" value="ABC2_membrane"/>
    <property type="match status" value="1"/>
</dbReference>
<evidence type="ECO:0000256" key="8">
    <source>
        <dbReference type="SAM" id="Phobius"/>
    </source>
</evidence>
<dbReference type="GO" id="GO:0016887">
    <property type="term" value="F:ATP hydrolysis activity"/>
    <property type="evidence" value="ECO:0007669"/>
    <property type="project" value="InterPro"/>
</dbReference>
<dbReference type="InterPro" id="IPR027417">
    <property type="entry name" value="P-loop_NTPase"/>
</dbReference>
<reference evidence="10 11" key="1">
    <citation type="submission" date="2018-03" db="EMBL/GenBank/DDBJ databases">
        <title>Aquarubrobacter algicola gen. nov., sp. nov., a novel actinobacterium isolated from shallow eutrophic lake during the end of cyanobacterial harmful algal blooms.</title>
        <authorList>
            <person name="Chun S.J."/>
        </authorList>
    </citation>
    <scope>NUCLEOTIDE SEQUENCE [LARGE SCALE GENOMIC DNA]</scope>
    <source>
        <strain evidence="10 11">Seoho-28</strain>
    </source>
</reference>
<keyword evidence="4" id="KW-0547">Nucleotide-binding</keyword>
<dbReference type="PRINTS" id="PR00164">
    <property type="entry name" value="ABC2TRNSPORT"/>
</dbReference>
<feature type="transmembrane region" description="Helical" evidence="8">
    <location>
        <begin position="303"/>
        <end position="327"/>
    </location>
</feature>
<proteinExistence type="predicted"/>
<feature type="transmembrane region" description="Helical" evidence="8">
    <location>
        <begin position="270"/>
        <end position="291"/>
    </location>
</feature>
<accession>A0A2T4UL63</accession>
<evidence type="ECO:0000256" key="2">
    <source>
        <dbReference type="ARBA" id="ARBA00022448"/>
    </source>
</evidence>
<evidence type="ECO:0000313" key="11">
    <source>
        <dbReference type="Proteomes" id="UP000240739"/>
    </source>
</evidence>
<gene>
    <name evidence="10" type="ORF">C7Y72_10140</name>
</gene>
<name>A0A2T4UL63_9ACTN</name>
<feature type="transmembrane region" description="Helical" evidence="8">
    <location>
        <begin position="488"/>
        <end position="510"/>
    </location>
</feature>
<dbReference type="GO" id="GO:0043190">
    <property type="term" value="C:ATP-binding cassette (ABC) transporter complex"/>
    <property type="evidence" value="ECO:0007669"/>
    <property type="project" value="InterPro"/>
</dbReference>
<comment type="subcellular location">
    <subcellularLocation>
        <location evidence="1">Membrane</location>
        <topology evidence="1">Multi-pass membrane protein</topology>
    </subcellularLocation>
</comment>
<dbReference type="InterPro" id="IPR003439">
    <property type="entry name" value="ABC_transporter-like_ATP-bd"/>
</dbReference>
<evidence type="ECO:0000256" key="5">
    <source>
        <dbReference type="ARBA" id="ARBA00022840"/>
    </source>
</evidence>
<dbReference type="InterPro" id="IPR013525">
    <property type="entry name" value="ABC2_TM"/>
</dbReference>
<dbReference type="InterPro" id="IPR000412">
    <property type="entry name" value="ABC_2_transport"/>
</dbReference>
<dbReference type="OrthoDB" id="9804819at2"/>
<keyword evidence="6 8" id="KW-1133">Transmembrane helix</keyword>
<dbReference type="SMART" id="SM00382">
    <property type="entry name" value="AAA"/>
    <property type="match status" value="1"/>
</dbReference>
<evidence type="ECO:0000256" key="4">
    <source>
        <dbReference type="ARBA" id="ARBA00022741"/>
    </source>
</evidence>
<evidence type="ECO:0000256" key="6">
    <source>
        <dbReference type="ARBA" id="ARBA00022989"/>
    </source>
</evidence>
<dbReference type="Gene3D" id="3.40.50.300">
    <property type="entry name" value="P-loop containing nucleotide triphosphate hydrolases"/>
    <property type="match status" value="1"/>
</dbReference>